<gene>
    <name evidence="6" type="primary">LOC110776431</name>
</gene>
<evidence type="ECO:0000256" key="1">
    <source>
        <dbReference type="ARBA" id="ARBA00010397"/>
    </source>
</evidence>
<evidence type="ECO:0000313" key="5">
    <source>
        <dbReference type="Proteomes" id="UP000813463"/>
    </source>
</evidence>
<evidence type="ECO:0000313" key="6">
    <source>
        <dbReference type="RefSeq" id="XP_056690932.1"/>
    </source>
</evidence>
<evidence type="ECO:0000256" key="3">
    <source>
        <dbReference type="ARBA" id="ARBA00022917"/>
    </source>
</evidence>
<dbReference type="InterPro" id="IPR016190">
    <property type="entry name" value="Transl_init_fac_IF2/IF5_Zn-bd"/>
</dbReference>
<comment type="similarity">
    <text evidence="1">Belongs to the eIF-2-beta/eIF-5 family.</text>
</comment>
<organism evidence="5 6">
    <name type="scientific">Spinacia oleracea</name>
    <name type="common">Spinach</name>
    <dbReference type="NCBI Taxonomy" id="3562"/>
    <lineage>
        <taxon>Eukaryota</taxon>
        <taxon>Viridiplantae</taxon>
        <taxon>Streptophyta</taxon>
        <taxon>Embryophyta</taxon>
        <taxon>Tracheophyta</taxon>
        <taxon>Spermatophyta</taxon>
        <taxon>Magnoliopsida</taxon>
        <taxon>eudicotyledons</taxon>
        <taxon>Gunneridae</taxon>
        <taxon>Pentapetalae</taxon>
        <taxon>Caryophyllales</taxon>
        <taxon>Chenopodiaceae</taxon>
        <taxon>Chenopodioideae</taxon>
        <taxon>Anserineae</taxon>
        <taxon>Spinacia</taxon>
    </lineage>
</organism>
<dbReference type="InterPro" id="IPR016189">
    <property type="entry name" value="Transl_init_fac_IF2/IF5_N"/>
</dbReference>
<reference evidence="6" key="2">
    <citation type="submission" date="2025-08" db="UniProtKB">
        <authorList>
            <consortium name="RefSeq"/>
        </authorList>
    </citation>
    <scope>IDENTIFICATION</scope>
    <source>
        <tissue evidence="6">Leaf</tissue>
    </source>
</reference>
<dbReference type="GeneID" id="110776431"/>
<dbReference type="SUPFAM" id="SSF100966">
    <property type="entry name" value="Translation initiation factor 2 beta, aIF2beta, N-terminal domain"/>
    <property type="match status" value="1"/>
</dbReference>
<evidence type="ECO:0000256" key="2">
    <source>
        <dbReference type="ARBA" id="ARBA00022540"/>
    </source>
</evidence>
<keyword evidence="3" id="KW-0648">Protein biosynthesis</keyword>
<dbReference type="Gene3D" id="3.30.30.170">
    <property type="match status" value="1"/>
</dbReference>
<accession>A0ABM3R5N4</accession>
<feature type="domain" description="Translation initiation factor IF2/IF5" evidence="4">
    <location>
        <begin position="94"/>
        <end position="203"/>
    </location>
</feature>
<dbReference type="RefSeq" id="XP_056690932.1">
    <property type="nucleotide sequence ID" value="XM_056834954.1"/>
</dbReference>
<dbReference type="Proteomes" id="UP000813463">
    <property type="component" value="Chromosome 1"/>
</dbReference>
<dbReference type="PANTHER" id="PTHR23001:SF3">
    <property type="entry name" value="EUKARYOTIC TRANSLATION INITIATION FACTOR 2 SUBUNIT 2"/>
    <property type="match status" value="1"/>
</dbReference>
<dbReference type="GO" id="GO:0003743">
    <property type="term" value="F:translation initiation factor activity"/>
    <property type="evidence" value="ECO:0007669"/>
    <property type="project" value="UniProtKB-KW"/>
</dbReference>
<evidence type="ECO:0000259" key="4">
    <source>
        <dbReference type="SMART" id="SM00653"/>
    </source>
</evidence>
<dbReference type="Pfam" id="PF01873">
    <property type="entry name" value="eIF-5_eIF-2B"/>
    <property type="match status" value="1"/>
</dbReference>
<dbReference type="InterPro" id="IPR002735">
    <property type="entry name" value="Transl_init_fac_IF2/IF5_dom"/>
</dbReference>
<protein>
    <submittedName>
        <fullName evidence="6">Eukaryotic translation initiation factor 2 subunit beta isoform X1</fullName>
    </submittedName>
</protein>
<name>A0ABM3R5N4_SPIOL</name>
<proteinExistence type="inferred from homology"/>
<dbReference type="SMART" id="SM00653">
    <property type="entry name" value="eIF2B_5"/>
    <property type="match status" value="1"/>
</dbReference>
<dbReference type="InterPro" id="IPR045196">
    <property type="entry name" value="IF2/IF5"/>
</dbReference>
<keyword evidence="2 6" id="KW-0396">Initiation factor</keyword>
<dbReference type="PANTHER" id="PTHR23001">
    <property type="entry name" value="EUKARYOTIC TRANSLATION INITIATION FACTOR"/>
    <property type="match status" value="1"/>
</dbReference>
<sequence>MICEEANNTVMDKINLPENIAPIDPSKKKKKKRVAFADNVISESKSVDNTKVEEVRSHEQQSQQPLCPWDGTDRDYLYEELLNRVYGGVGERHNTLMKLPVPQVLRQGSKKTVLVNFMDCCRAMHRQPDHLSRFMEVELLANVNFNESKQLVVNGRFQPKSFEKILRNYANEYVVCNGCKSSNTNLHKENRLMFLRCNQCGSGRSVSLLTAVFRAQIGRRAGA</sequence>
<reference evidence="5" key="1">
    <citation type="journal article" date="2021" name="Nat. Commun.">
        <title>Genomic analyses provide insights into spinach domestication and the genetic basis of agronomic traits.</title>
        <authorList>
            <person name="Cai X."/>
            <person name="Sun X."/>
            <person name="Xu C."/>
            <person name="Sun H."/>
            <person name="Wang X."/>
            <person name="Ge C."/>
            <person name="Zhang Z."/>
            <person name="Wang Q."/>
            <person name="Fei Z."/>
            <person name="Jiao C."/>
            <person name="Wang Q."/>
        </authorList>
    </citation>
    <scope>NUCLEOTIDE SEQUENCE [LARGE SCALE GENOMIC DNA]</scope>
    <source>
        <strain evidence="5">cv. Varoflay</strain>
    </source>
</reference>
<keyword evidence="5" id="KW-1185">Reference proteome</keyword>
<dbReference type="SUPFAM" id="SSF75689">
    <property type="entry name" value="Zinc-binding domain of translation initiation factor 2 beta"/>
    <property type="match status" value="1"/>
</dbReference>